<dbReference type="PANTHER" id="PTHR42052">
    <property type="entry name" value="ABM DOMAIN-CONTAINING PROTEIN"/>
    <property type="match status" value="1"/>
</dbReference>
<feature type="non-terminal residue" evidence="1">
    <location>
        <position position="1"/>
    </location>
</feature>
<proteinExistence type="predicted"/>
<reference evidence="1" key="1">
    <citation type="journal article" date="2020" name="Stud. Mycol.">
        <title>101 Dothideomycetes genomes: a test case for predicting lifestyles and emergence of pathogens.</title>
        <authorList>
            <person name="Haridas S."/>
            <person name="Albert R."/>
            <person name="Binder M."/>
            <person name="Bloem J."/>
            <person name="Labutti K."/>
            <person name="Salamov A."/>
            <person name="Andreopoulos B."/>
            <person name="Baker S."/>
            <person name="Barry K."/>
            <person name="Bills G."/>
            <person name="Bluhm B."/>
            <person name="Cannon C."/>
            <person name="Castanera R."/>
            <person name="Culley D."/>
            <person name="Daum C."/>
            <person name="Ezra D."/>
            <person name="Gonzalez J."/>
            <person name="Henrissat B."/>
            <person name="Kuo A."/>
            <person name="Liang C."/>
            <person name="Lipzen A."/>
            <person name="Lutzoni F."/>
            <person name="Magnuson J."/>
            <person name="Mondo S."/>
            <person name="Nolan M."/>
            <person name="Ohm R."/>
            <person name="Pangilinan J."/>
            <person name="Park H.-J."/>
            <person name="Ramirez L."/>
            <person name="Alfaro M."/>
            <person name="Sun H."/>
            <person name="Tritt A."/>
            <person name="Yoshinaga Y."/>
            <person name="Zwiers L.-H."/>
            <person name="Turgeon B."/>
            <person name="Goodwin S."/>
            <person name="Spatafora J."/>
            <person name="Crous P."/>
            <person name="Grigoriev I."/>
        </authorList>
    </citation>
    <scope>NUCLEOTIDE SEQUENCE</scope>
    <source>
        <strain evidence="1">CBS 113818</strain>
    </source>
</reference>
<accession>A0A6A7ALH9</accession>
<gene>
    <name evidence="1" type="ORF">CC86DRAFT_18012</name>
</gene>
<dbReference type="PANTHER" id="PTHR42052:SF1">
    <property type="entry name" value="ABM DOMAIN-CONTAINING PROTEIN"/>
    <property type="match status" value="1"/>
</dbReference>
<dbReference type="EMBL" id="MU006216">
    <property type="protein sequence ID" value="KAF2834003.1"/>
    <property type="molecule type" value="Genomic_DNA"/>
</dbReference>
<name>A0A6A7ALH9_9PLEO</name>
<organism evidence="1 2">
    <name type="scientific">Ophiobolus disseminans</name>
    <dbReference type="NCBI Taxonomy" id="1469910"/>
    <lineage>
        <taxon>Eukaryota</taxon>
        <taxon>Fungi</taxon>
        <taxon>Dikarya</taxon>
        <taxon>Ascomycota</taxon>
        <taxon>Pezizomycotina</taxon>
        <taxon>Dothideomycetes</taxon>
        <taxon>Pleosporomycetidae</taxon>
        <taxon>Pleosporales</taxon>
        <taxon>Pleosporineae</taxon>
        <taxon>Phaeosphaeriaceae</taxon>
        <taxon>Ophiobolus</taxon>
    </lineage>
</organism>
<keyword evidence="2" id="KW-1185">Reference proteome</keyword>
<sequence>HHSSLRTCYPLPKVLYLDAIRDIIDLAHNLEHACLQSGPGASEGLTVDDVQLLHSLSIVRGKLQIESQFYSCIEDPTKLYILGIWQDLNKHHSYRGSPARNEVLGPQDEMLDLQWSISKALRAETRFYWVLPF</sequence>
<dbReference type="AlphaFoldDB" id="A0A6A7ALH9"/>
<dbReference type="Proteomes" id="UP000799424">
    <property type="component" value="Unassembled WGS sequence"/>
</dbReference>
<dbReference type="OrthoDB" id="3542212at2759"/>
<evidence type="ECO:0000313" key="1">
    <source>
        <dbReference type="EMBL" id="KAF2834003.1"/>
    </source>
</evidence>
<evidence type="ECO:0000313" key="2">
    <source>
        <dbReference type="Proteomes" id="UP000799424"/>
    </source>
</evidence>
<protein>
    <submittedName>
        <fullName evidence="1">Uncharacterized protein</fullName>
    </submittedName>
</protein>